<accession>A0AAD5K1E2</accession>
<evidence type="ECO:0000313" key="3">
    <source>
        <dbReference type="Proteomes" id="UP001209540"/>
    </source>
</evidence>
<proteinExistence type="predicted"/>
<protein>
    <submittedName>
        <fullName evidence="2">Uncharacterized protein</fullName>
    </submittedName>
</protein>
<dbReference type="AlphaFoldDB" id="A0AAD5K1E2"/>
<keyword evidence="1" id="KW-0812">Transmembrane</keyword>
<organism evidence="2 3">
    <name type="scientific">Phascolomyces articulosus</name>
    <dbReference type="NCBI Taxonomy" id="60185"/>
    <lineage>
        <taxon>Eukaryota</taxon>
        <taxon>Fungi</taxon>
        <taxon>Fungi incertae sedis</taxon>
        <taxon>Mucoromycota</taxon>
        <taxon>Mucoromycotina</taxon>
        <taxon>Mucoromycetes</taxon>
        <taxon>Mucorales</taxon>
        <taxon>Lichtheimiaceae</taxon>
        <taxon>Phascolomyces</taxon>
    </lineage>
</organism>
<name>A0AAD5K1E2_9FUNG</name>
<feature type="transmembrane region" description="Helical" evidence="1">
    <location>
        <begin position="41"/>
        <end position="58"/>
    </location>
</feature>
<reference evidence="2" key="2">
    <citation type="submission" date="2023-02" db="EMBL/GenBank/DDBJ databases">
        <authorList>
            <consortium name="DOE Joint Genome Institute"/>
            <person name="Mondo S.J."/>
            <person name="Chang Y."/>
            <person name="Wang Y."/>
            <person name="Ahrendt S."/>
            <person name="Andreopoulos W."/>
            <person name="Barry K."/>
            <person name="Beard J."/>
            <person name="Benny G.L."/>
            <person name="Blankenship S."/>
            <person name="Bonito G."/>
            <person name="Cuomo C."/>
            <person name="Desiro A."/>
            <person name="Gervers K.A."/>
            <person name="Hundley H."/>
            <person name="Kuo A."/>
            <person name="LaButti K."/>
            <person name="Lang B.F."/>
            <person name="Lipzen A."/>
            <person name="O'Donnell K."/>
            <person name="Pangilinan J."/>
            <person name="Reynolds N."/>
            <person name="Sandor L."/>
            <person name="Smith M.W."/>
            <person name="Tsang A."/>
            <person name="Grigoriev I.V."/>
            <person name="Stajich J.E."/>
            <person name="Spatafora J.W."/>
        </authorList>
    </citation>
    <scope>NUCLEOTIDE SEQUENCE</scope>
    <source>
        <strain evidence="2">RSA 2281</strain>
    </source>
</reference>
<reference evidence="2" key="1">
    <citation type="journal article" date="2022" name="IScience">
        <title>Evolution of zygomycete secretomes and the origins of terrestrial fungal ecologies.</title>
        <authorList>
            <person name="Chang Y."/>
            <person name="Wang Y."/>
            <person name="Mondo S."/>
            <person name="Ahrendt S."/>
            <person name="Andreopoulos W."/>
            <person name="Barry K."/>
            <person name="Beard J."/>
            <person name="Benny G.L."/>
            <person name="Blankenship S."/>
            <person name="Bonito G."/>
            <person name="Cuomo C."/>
            <person name="Desiro A."/>
            <person name="Gervers K.A."/>
            <person name="Hundley H."/>
            <person name="Kuo A."/>
            <person name="LaButti K."/>
            <person name="Lang B.F."/>
            <person name="Lipzen A."/>
            <person name="O'Donnell K."/>
            <person name="Pangilinan J."/>
            <person name="Reynolds N."/>
            <person name="Sandor L."/>
            <person name="Smith M.E."/>
            <person name="Tsang A."/>
            <person name="Grigoriev I.V."/>
            <person name="Stajich J.E."/>
            <person name="Spatafora J.W."/>
        </authorList>
    </citation>
    <scope>NUCLEOTIDE SEQUENCE</scope>
    <source>
        <strain evidence="2">RSA 2281</strain>
    </source>
</reference>
<dbReference type="Proteomes" id="UP001209540">
    <property type="component" value="Unassembled WGS sequence"/>
</dbReference>
<evidence type="ECO:0000313" key="2">
    <source>
        <dbReference type="EMBL" id="KAI9264845.1"/>
    </source>
</evidence>
<keyword evidence="3" id="KW-1185">Reference proteome</keyword>
<dbReference type="EMBL" id="JAIXMP010000011">
    <property type="protein sequence ID" value="KAI9264845.1"/>
    <property type="molecule type" value="Genomic_DNA"/>
</dbReference>
<feature type="transmembrane region" description="Helical" evidence="1">
    <location>
        <begin position="64"/>
        <end position="86"/>
    </location>
</feature>
<evidence type="ECO:0000256" key="1">
    <source>
        <dbReference type="SAM" id="Phobius"/>
    </source>
</evidence>
<sequence>MNAKEILLIYLYGNTSNHSMEETYPFLGDYSCMFFSAKIQIYFGLVKYLVFNFLFQFATNHSIIYIDALDELVYIFLLIKIAIFFIKTNDKYGRMIGLGAYFVYFKRQLEAEKG</sequence>
<keyword evidence="1" id="KW-0472">Membrane</keyword>
<keyword evidence="1" id="KW-1133">Transmembrane helix</keyword>
<gene>
    <name evidence="2" type="ORF">BDA99DRAFT_536337</name>
</gene>
<comment type="caution">
    <text evidence="2">The sequence shown here is derived from an EMBL/GenBank/DDBJ whole genome shotgun (WGS) entry which is preliminary data.</text>
</comment>